<evidence type="ECO:0000313" key="1">
    <source>
        <dbReference type="EMBL" id="VDL60472.1"/>
    </source>
</evidence>
<proteinExistence type="predicted"/>
<reference evidence="1 2" key="2">
    <citation type="submission" date="2018-11" db="EMBL/GenBank/DDBJ databases">
        <authorList>
            <consortium name="Pathogen Informatics"/>
        </authorList>
    </citation>
    <scope>NUCLEOTIDE SEQUENCE [LARGE SCALE GENOMIC DNA]</scope>
</reference>
<name>A0A0R3SSA5_HYMDI</name>
<evidence type="ECO:0000313" key="2">
    <source>
        <dbReference type="Proteomes" id="UP000274504"/>
    </source>
</evidence>
<accession>A0A0R3SSA5</accession>
<dbReference type="Proteomes" id="UP000274504">
    <property type="component" value="Unassembled WGS sequence"/>
</dbReference>
<reference evidence="3" key="1">
    <citation type="submission" date="2017-02" db="UniProtKB">
        <authorList>
            <consortium name="WormBaseParasite"/>
        </authorList>
    </citation>
    <scope>IDENTIFICATION</scope>
</reference>
<protein>
    <submittedName>
        <fullName evidence="3">Scm-like with four mbt domains 2</fullName>
    </submittedName>
</protein>
<gene>
    <name evidence="1" type="ORF">HDID_LOCUS8154</name>
</gene>
<dbReference type="WBParaSite" id="HDID_0000815601-mRNA-1">
    <property type="protein sequence ID" value="HDID_0000815601-mRNA-1"/>
    <property type="gene ID" value="HDID_0000815601"/>
</dbReference>
<organism evidence="3">
    <name type="scientific">Hymenolepis diminuta</name>
    <name type="common">Rat tapeworm</name>
    <dbReference type="NCBI Taxonomy" id="6216"/>
    <lineage>
        <taxon>Eukaryota</taxon>
        <taxon>Metazoa</taxon>
        <taxon>Spiralia</taxon>
        <taxon>Lophotrochozoa</taxon>
        <taxon>Platyhelminthes</taxon>
        <taxon>Cestoda</taxon>
        <taxon>Eucestoda</taxon>
        <taxon>Cyclophyllidea</taxon>
        <taxon>Hymenolepididae</taxon>
        <taxon>Hymenolepis</taxon>
    </lineage>
</organism>
<dbReference type="AlphaFoldDB" id="A0A0R3SSA5"/>
<dbReference type="OrthoDB" id="6276053at2759"/>
<sequence>MVYLFATTHLARSSLRDVVGKPGYGGIPVGNGHPMQAGMMPGGMMPQMPNGMMAQYGAPMPNMMQAQQMQPTIYPYQTGMMSWPYQPTHLGHPPQMQPATPATPVFQFQISPGKNVLGRK</sequence>
<dbReference type="EMBL" id="UYSG01011037">
    <property type="protein sequence ID" value="VDL60472.1"/>
    <property type="molecule type" value="Genomic_DNA"/>
</dbReference>
<evidence type="ECO:0000313" key="3">
    <source>
        <dbReference type="WBParaSite" id="HDID_0000815601-mRNA-1"/>
    </source>
</evidence>